<protein>
    <submittedName>
        <fullName evidence="1">Uncharacterized protein</fullName>
    </submittedName>
</protein>
<accession>A0A397J059</accession>
<comment type="caution">
    <text evidence="1">The sequence shown here is derived from an EMBL/GenBank/DDBJ whole genome shotgun (WGS) entry which is preliminary data.</text>
</comment>
<evidence type="ECO:0000313" key="2">
    <source>
        <dbReference type="Proteomes" id="UP000266861"/>
    </source>
</evidence>
<reference evidence="1 2" key="1">
    <citation type="submission" date="2018-08" db="EMBL/GenBank/DDBJ databases">
        <title>Genome and evolution of the arbuscular mycorrhizal fungus Diversispora epigaea (formerly Glomus versiforme) and its bacterial endosymbionts.</title>
        <authorList>
            <person name="Sun X."/>
            <person name="Fei Z."/>
            <person name="Harrison M."/>
        </authorList>
    </citation>
    <scope>NUCLEOTIDE SEQUENCE [LARGE SCALE GENOMIC DNA]</scope>
    <source>
        <strain evidence="1 2">IT104</strain>
    </source>
</reference>
<sequence>MGGRRHPLKWEYSKGHIWESSLTRFLKNIQISKGLELDNCYPQCGLAIEIQGIQHDRYIEFFILINFIKQERDQLKKKLCLVLRRPINSYSITSSRIGSY</sequence>
<name>A0A397J059_9GLOM</name>
<keyword evidence="2" id="KW-1185">Reference proteome</keyword>
<evidence type="ECO:0000313" key="1">
    <source>
        <dbReference type="EMBL" id="RHZ81669.1"/>
    </source>
</evidence>
<gene>
    <name evidence="1" type="ORF">Glove_117g32</name>
</gene>
<dbReference type="AlphaFoldDB" id="A0A397J059"/>
<proteinExistence type="predicted"/>
<dbReference type="Proteomes" id="UP000266861">
    <property type="component" value="Unassembled WGS sequence"/>
</dbReference>
<dbReference type="EMBL" id="PQFF01000109">
    <property type="protein sequence ID" value="RHZ81669.1"/>
    <property type="molecule type" value="Genomic_DNA"/>
</dbReference>
<organism evidence="1 2">
    <name type="scientific">Diversispora epigaea</name>
    <dbReference type="NCBI Taxonomy" id="1348612"/>
    <lineage>
        <taxon>Eukaryota</taxon>
        <taxon>Fungi</taxon>
        <taxon>Fungi incertae sedis</taxon>
        <taxon>Mucoromycota</taxon>
        <taxon>Glomeromycotina</taxon>
        <taxon>Glomeromycetes</taxon>
        <taxon>Diversisporales</taxon>
        <taxon>Diversisporaceae</taxon>
        <taxon>Diversispora</taxon>
    </lineage>
</organism>